<feature type="compositionally biased region" description="Low complexity" evidence="1">
    <location>
        <begin position="27"/>
        <end position="37"/>
    </location>
</feature>
<dbReference type="GO" id="GO:0004674">
    <property type="term" value="F:protein serine/threonine kinase activity"/>
    <property type="evidence" value="ECO:0007669"/>
    <property type="project" value="TreeGrafter"/>
</dbReference>
<evidence type="ECO:0000256" key="1">
    <source>
        <dbReference type="SAM" id="MobiDB-lite"/>
    </source>
</evidence>
<reference evidence="3" key="1">
    <citation type="submission" date="2021-01" db="EMBL/GenBank/DDBJ databases">
        <authorList>
            <person name="Kaushik A."/>
        </authorList>
    </citation>
    <scope>NUCLEOTIDE SEQUENCE</scope>
    <source>
        <strain evidence="3">AG4-R118</strain>
    </source>
</reference>
<protein>
    <recommendedName>
        <fullName evidence="2">Protein kinase domain-containing protein</fullName>
    </recommendedName>
</protein>
<dbReference type="PANTHER" id="PTHR44329">
    <property type="entry name" value="SERINE/THREONINE-PROTEIN KINASE TNNI3K-RELATED"/>
    <property type="match status" value="1"/>
</dbReference>
<dbReference type="PROSITE" id="PS50011">
    <property type="entry name" value="PROTEIN_KINASE_DOM"/>
    <property type="match status" value="1"/>
</dbReference>
<evidence type="ECO:0000259" key="2">
    <source>
        <dbReference type="PROSITE" id="PS50011"/>
    </source>
</evidence>
<proteinExistence type="predicted"/>
<dbReference type="InterPro" id="IPR000719">
    <property type="entry name" value="Prot_kinase_dom"/>
</dbReference>
<name>A0A8H3D1T5_9AGAM</name>
<dbReference type="EMBL" id="CAJMWX010001803">
    <property type="protein sequence ID" value="CAE6505945.1"/>
    <property type="molecule type" value="Genomic_DNA"/>
</dbReference>
<dbReference type="GO" id="GO:0005524">
    <property type="term" value="F:ATP binding"/>
    <property type="evidence" value="ECO:0007669"/>
    <property type="project" value="InterPro"/>
</dbReference>
<dbReference type="AlphaFoldDB" id="A0A8H3D1T5"/>
<comment type="caution">
    <text evidence="3">The sequence shown here is derived from an EMBL/GenBank/DDBJ whole genome shotgun (WGS) entry which is preliminary data.</text>
</comment>
<dbReference type="SUPFAM" id="SSF56112">
    <property type="entry name" value="Protein kinase-like (PK-like)"/>
    <property type="match status" value="1"/>
</dbReference>
<feature type="domain" description="Protein kinase" evidence="2">
    <location>
        <begin position="427"/>
        <end position="531"/>
    </location>
</feature>
<evidence type="ECO:0000313" key="4">
    <source>
        <dbReference type="Proteomes" id="UP000663888"/>
    </source>
</evidence>
<dbReference type="Pfam" id="PF07714">
    <property type="entry name" value="PK_Tyr_Ser-Thr"/>
    <property type="match status" value="1"/>
</dbReference>
<dbReference type="Proteomes" id="UP000663888">
    <property type="component" value="Unassembled WGS sequence"/>
</dbReference>
<evidence type="ECO:0000313" key="3">
    <source>
        <dbReference type="EMBL" id="CAE6505945.1"/>
    </source>
</evidence>
<sequence>MPIEANNPSTRESYERPAPPIEDKEPSTPSSRRLSPSNTHLPKILPHTTKLSAFHSSMTQFYPRNILLLPPEYATDNPILDMAMADIIKATRDFDINDTALMNVLLESLGHSELYVRPITRQWIVGLLEAASSKMAGTRGAGLWEIIVRISPERYFVCPRHMEGAVKCYVQMIDAVDKNSEAFIEEDLKARLSRIIQPEPPRVNIGVICTSCQFPMNLDTTTEATVTTATNGTSLVPLGPGRTAKKTHAPATGPDNAQQMPDPAQVSSNATTCDSFAPSTGPQSRYDEAACATVSSLIGVDPPSDTISHFALQASPLPPVSSRKRARPPSPALDPTVHSPSSKRAKTNSELQLPTEADGSVHTALYQLQGNYSEHPLENIDALGPNILDQVVGVQSVRSNEMTALGMFKCLTEHGCSDLRSLIDPNRFSSHRVAEGGFGDVWKGQLTDGTRVAVKVLRYGLIREDGSKSIKRATREIYNWSKLEHNNIHKLLGVTMFQERLGMVSIWMEHGTLQQYLNQRDDINRRELLRE</sequence>
<dbReference type="InterPro" id="IPR011009">
    <property type="entry name" value="Kinase-like_dom_sf"/>
</dbReference>
<gene>
    <name evidence="3" type="ORF">RDB_LOCUS159721</name>
</gene>
<feature type="region of interest" description="Disordered" evidence="1">
    <location>
        <begin position="313"/>
        <end position="355"/>
    </location>
</feature>
<organism evidence="3 4">
    <name type="scientific">Rhizoctonia solani</name>
    <dbReference type="NCBI Taxonomy" id="456999"/>
    <lineage>
        <taxon>Eukaryota</taxon>
        <taxon>Fungi</taxon>
        <taxon>Dikarya</taxon>
        <taxon>Basidiomycota</taxon>
        <taxon>Agaricomycotina</taxon>
        <taxon>Agaricomycetes</taxon>
        <taxon>Cantharellales</taxon>
        <taxon>Ceratobasidiaceae</taxon>
        <taxon>Rhizoctonia</taxon>
    </lineage>
</organism>
<feature type="region of interest" description="Disordered" evidence="1">
    <location>
        <begin position="231"/>
        <end position="284"/>
    </location>
</feature>
<dbReference type="InterPro" id="IPR051681">
    <property type="entry name" value="Ser/Thr_Kinases-Pseudokinases"/>
</dbReference>
<feature type="compositionally biased region" description="Polar residues" evidence="1">
    <location>
        <begin position="1"/>
        <end position="11"/>
    </location>
</feature>
<feature type="compositionally biased region" description="Polar residues" evidence="1">
    <location>
        <begin position="255"/>
        <end position="283"/>
    </location>
</feature>
<accession>A0A8H3D1T5</accession>
<feature type="region of interest" description="Disordered" evidence="1">
    <location>
        <begin position="1"/>
        <end position="44"/>
    </location>
</feature>
<dbReference type="InterPro" id="IPR001245">
    <property type="entry name" value="Ser-Thr/Tyr_kinase_cat_dom"/>
</dbReference>
<dbReference type="Gene3D" id="1.10.510.10">
    <property type="entry name" value="Transferase(Phosphotransferase) domain 1"/>
    <property type="match status" value="1"/>
</dbReference>